<reference evidence="5 6" key="1">
    <citation type="submission" date="2017-02" db="EMBL/GenBank/DDBJ databases">
        <title>The complete genomic sequence of a novel cold adapted crude oil-degrading bacterium Planococcus qaidamina Y42.</title>
        <authorList>
            <person name="Yang R."/>
        </authorList>
    </citation>
    <scope>NUCLEOTIDE SEQUENCE [LARGE SCALE GENOMIC DNA]</scope>
    <source>
        <strain evidence="5 6">Y42</strain>
    </source>
</reference>
<name>A0A1Q2L2D8_9BACL</name>
<evidence type="ECO:0000313" key="5">
    <source>
        <dbReference type="EMBL" id="AQQ54573.1"/>
    </source>
</evidence>
<proteinExistence type="inferred from homology"/>
<evidence type="ECO:0000256" key="4">
    <source>
        <dbReference type="SAM" id="MobiDB-lite"/>
    </source>
</evidence>
<dbReference type="PROSITE" id="PS00061">
    <property type="entry name" value="ADH_SHORT"/>
    <property type="match status" value="1"/>
</dbReference>
<dbReference type="InterPro" id="IPR002347">
    <property type="entry name" value="SDR_fam"/>
</dbReference>
<dbReference type="AlphaFoldDB" id="A0A1Q2L2D8"/>
<evidence type="ECO:0000313" key="6">
    <source>
        <dbReference type="Proteomes" id="UP000188184"/>
    </source>
</evidence>
<dbReference type="PRINTS" id="PR00081">
    <property type="entry name" value="GDHRDH"/>
</dbReference>
<dbReference type="GO" id="GO:0016491">
    <property type="term" value="F:oxidoreductase activity"/>
    <property type="evidence" value="ECO:0007669"/>
    <property type="project" value="UniProtKB-KW"/>
</dbReference>
<gene>
    <name evidence="5" type="ORF">B0X71_16665</name>
</gene>
<keyword evidence="2" id="KW-0560">Oxidoreductase</keyword>
<sequence length="301" mass="32644">MAETKSRDGLTVVIAGASSGIGRGVTEQLIKEGASVIFAARRTEVIEDMAAELGPNATAVTADVSKEEDVERLYRTAMDKFGKIDVWINNAAIGLIGPYTEVPAEDMRRVVEINVFGMVIGSHFALRQFKEQGYGTLINTGSIASRIPFPYYMPYSATKFAVTGLTEALHEEIALEGYGDIHVCTLHPWATDTPWFIHTGNYTGHRAQLKPMDGPEVVVEVLIGLIDKPQKSVDVETKVSGTVLSHKFLPKSTETLNAKYVQKLIQQAPPAGPTSGALHEPMAEGTGVSGGIREQMKEQDE</sequence>
<evidence type="ECO:0000256" key="2">
    <source>
        <dbReference type="ARBA" id="ARBA00023002"/>
    </source>
</evidence>
<evidence type="ECO:0000256" key="3">
    <source>
        <dbReference type="RuleBase" id="RU000363"/>
    </source>
</evidence>
<dbReference type="GO" id="GO:0016020">
    <property type="term" value="C:membrane"/>
    <property type="evidence" value="ECO:0007669"/>
    <property type="project" value="TreeGrafter"/>
</dbReference>
<dbReference type="RefSeq" id="WP_077590470.1">
    <property type="nucleotide sequence ID" value="NZ_CP019640.1"/>
</dbReference>
<dbReference type="SUPFAM" id="SSF51735">
    <property type="entry name" value="NAD(P)-binding Rossmann-fold domains"/>
    <property type="match status" value="1"/>
</dbReference>
<evidence type="ECO:0000256" key="1">
    <source>
        <dbReference type="ARBA" id="ARBA00006484"/>
    </source>
</evidence>
<dbReference type="PRINTS" id="PR00080">
    <property type="entry name" value="SDRFAMILY"/>
</dbReference>
<comment type="similarity">
    <text evidence="1 3">Belongs to the short-chain dehydrogenases/reductases (SDR) family.</text>
</comment>
<dbReference type="Proteomes" id="UP000188184">
    <property type="component" value="Chromosome"/>
</dbReference>
<dbReference type="OrthoDB" id="9775296at2"/>
<dbReference type="PANTHER" id="PTHR44196:SF1">
    <property type="entry name" value="DEHYDROGENASE_REDUCTASE SDR FAMILY MEMBER 7B"/>
    <property type="match status" value="1"/>
</dbReference>
<dbReference type="Pfam" id="PF00106">
    <property type="entry name" value="adh_short"/>
    <property type="match status" value="1"/>
</dbReference>
<dbReference type="InterPro" id="IPR020904">
    <property type="entry name" value="Sc_DH/Rdtase_CS"/>
</dbReference>
<dbReference type="EMBL" id="CP019640">
    <property type="protein sequence ID" value="AQQ54573.1"/>
    <property type="molecule type" value="Genomic_DNA"/>
</dbReference>
<protein>
    <submittedName>
        <fullName evidence="5">Oxidoreductase</fullName>
    </submittedName>
</protein>
<accession>A0A1Q2L2D8</accession>
<keyword evidence="6" id="KW-1185">Reference proteome</keyword>
<dbReference type="KEGG" id="pmar:B0X71_16665"/>
<feature type="region of interest" description="Disordered" evidence="4">
    <location>
        <begin position="269"/>
        <end position="301"/>
    </location>
</feature>
<organism evidence="5 6">
    <name type="scientific">Planococcus lenghuensis</name>
    <dbReference type="NCBI Taxonomy" id="2213202"/>
    <lineage>
        <taxon>Bacteria</taxon>
        <taxon>Bacillati</taxon>
        <taxon>Bacillota</taxon>
        <taxon>Bacilli</taxon>
        <taxon>Bacillales</taxon>
        <taxon>Caryophanaceae</taxon>
        <taxon>Planococcus</taxon>
    </lineage>
</organism>
<dbReference type="InterPro" id="IPR036291">
    <property type="entry name" value="NAD(P)-bd_dom_sf"/>
</dbReference>
<dbReference type="PANTHER" id="PTHR44196">
    <property type="entry name" value="DEHYDROGENASE/REDUCTASE SDR FAMILY MEMBER 7B"/>
    <property type="match status" value="1"/>
</dbReference>
<dbReference type="Gene3D" id="3.40.50.720">
    <property type="entry name" value="NAD(P)-binding Rossmann-like Domain"/>
    <property type="match status" value="1"/>
</dbReference>